<dbReference type="Gene3D" id="2.30.38.10">
    <property type="entry name" value="Luciferase, Domain 3"/>
    <property type="match status" value="1"/>
</dbReference>
<comment type="similarity">
    <text evidence="2">Belongs to the ATP-dependent AMP-binding enzyme family.</text>
</comment>
<keyword evidence="5" id="KW-0045">Antibiotic biosynthesis</keyword>
<dbReference type="EMBL" id="JAFBCV010000036">
    <property type="protein sequence ID" value="MBM7841388.1"/>
    <property type="molecule type" value="Genomic_DNA"/>
</dbReference>
<evidence type="ECO:0000256" key="5">
    <source>
        <dbReference type="ARBA" id="ARBA00023194"/>
    </source>
</evidence>
<gene>
    <name evidence="7" type="ORF">JOC54_004692</name>
</gene>
<comment type="caution">
    <text evidence="7">The sequence shown here is derived from an EMBL/GenBank/DDBJ whole genome shotgun (WGS) entry which is preliminary data.</text>
</comment>
<dbReference type="PROSITE" id="PS00455">
    <property type="entry name" value="AMP_BINDING"/>
    <property type="match status" value="1"/>
</dbReference>
<dbReference type="PROSITE" id="PS00012">
    <property type="entry name" value="PHOSPHOPANTETHEINE"/>
    <property type="match status" value="1"/>
</dbReference>
<dbReference type="SUPFAM" id="SSF52777">
    <property type="entry name" value="CoA-dependent acyltransferases"/>
    <property type="match status" value="2"/>
</dbReference>
<dbReference type="InterPro" id="IPR000873">
    <property type="entry name" value="AMP-dep_synth/lig_dom"/>
</dbReference>
<evidence type="ECO:0000313" key="8">
    <source>
        <dbReference type="Proteomes" id="UP001179280"/>
    </source>
</evidence>
<accession>A0ABS2T0T3</accession>
<feature type="domain" description="Carrier" evidence="6">
    <location>
        <begin position="1007"/>
        <end position="1082"/>
    </location>
</feature>
<dbReference type="PROSITE" id="PS50075">
    <property type="entry name" value="CARRIER"/>
    <property type="match status" value="1"/>
</dbReference>
<dbReference type="CDD" id="cd05930">
    <property type="entry name" value="A_NRPS"/>
    <property type="match status" value="1"/>
</dbReference>
<dbReference type="Proteomes" id="UP001179280">
    <property type="component" value="Unassembled WGS sequence"/>
</dbReference>
<protein>
    <submittedName>
        <fullName evidence="7">Amino acid adenylation domain-containing protein</fullName>
    </submittedName>
</protein>
<dbReference type="Pfam" id="PF00550">
    <property type="entry name" value="PP-binding"/>
    <property type="match status" value="1"/>
</dbReference>
<dbReference type="PANTHER" id="PTHR45527:SF1">
    <property type="entry name" value="FATTY ACID SYNTHASE"/>
    <property type="match status" value="1"/>
</dbReference>
<proteinExistence type="inferred from homology"/>
<keyword evidence="8" id="KW-1185">Reference proteome</keyword>
<dbReference type="NCBIfam" id="TIGR01733">
    <property type="entry name" value="AA-adenyl-dom"/>
    <property type="match status" value="1"/>
</dbReference>
<dbReference type="Gene3D" id="3.40.50.980">
    <property type="match status" value="2"/>
</dbReference>
<dbReference type="InterPro" id="IPR001242">
    <property type="entry name" value="Condensation_dom"/>
</dbReference>
<dbReference type="InterPro" id="IPR025110">
    <property type="entry name" value="AMP-bd_C"/>
</dbReference>
<evidence type="ECO:0000256" key="1">
    <source>
        <dbReference type="ARBA" id="ARBA00001957"/>
    </source>
</evidence>
<dbReference type="InterPro" id="IPR020845">
    <property type="entry name" value="AMP-binding_CS"/>
</dbReference>
<dbReference type="InterPro" id="IPR023213">
    <property type="entry name" value="CAT-like_dom_sf"/>
</dbReference>
<dbReference type="PANTHER" id="PTHR45527">
    <property type="entry name" value="NONRIBOSOMAL PEPTIDE SYNTHETASE"/>
    <property type="match status" value="1"/>
</dbReference>
<dbReference type="InterPro" id="IPR006162">
    <property type="entry name" value="Ppantetheine_attach_site"/>
</dbReference>
<dbReference type="SUPFAM" id="SSF47336">
    <property type="entry name" value="ACP-like"/>
    <property type="match status" value="1"/>
</dbReference>
<dbReference type="Gene3D" id="3.30.300.30">
    <property type="match status" value="1"/>
</dbReference>
<dbReference type="Pfam" id="PF00501">
    <property type="entry name" value="AMP-binding"/>
    <property type="match status" value="1"/>
</dbReference>
<sequence length="1121" mass="128453">MEKNRFSGELSKSKNDLLEKRLKGNSNQHSNKKLINKRNLQEPIPLSFSQESIWFVNQISAKKYVYNVPGAIELKGILDINALRQSINTIIWRHEALRTVIQGNEQIVIPELVLDIEVTDLTNLKDPIQRQMVDSKLKEESKREFDLEKGPLIWAHLIKLNDGKHILLLVIHHLVFDGWSMGLFLKELVFCYIHYSRGQKPSLPKLDIQYGDFVVWQRGKFLNNNYLEGLFHYWGEHLKDAPTSINLPYKTPRPSIQAYEGKTLHSNIGSSIKNRLENICQEQGVTMYMVLLAALKILLYKYSGQEKLVVGTPVANRHCRELNPLIGLIMNTLPIFSKVKGDVNFLNLLDDLKQITLNAYSHQDLPFEKLVEKMNLTRDMSSHPLFQVMFVFQESSVIEIPNLSLNIKELDNGTSKFDLSVRIAQTNDHLNIYWEYNTSLFEVNIMEKMLTHFERLLEELSERPDRKISDISFFSKEEEFKILETWNDTYTPLPENVFIHQLFEETTKVNKNQTAVIVEEQEVTYEELNKRANKLARYLVKAGVKPNHLVGVIMERSLDMVISLLAILKAGGAYVPIDPTSPNERIRTIVDDANLSIILSQSHIDTSFITISKVLVDVNKSLWEFESEHNLMTKLMPDDLIYVIYTSGTTGTPKGVMNTQRGIANRIIWMQNEYKLSKDDRVLQKTPYTFDVSFWELFWPLISGATMVVACPEGHKDPKYISKLIKAKKITTIHFVPSMLRIFMNFGGLNSCCALKRVFCSGEALTVKDVSLFYEKSTATLYNLYGPTEAGIDVTSWKCEPIGKVSIMDGRVPIGKPLANTQIYILDKYLKPVAVGVKGELYIGGAQIARGYYNQSSLTDLNFIPNPFKPKSKLYKTGDLARYKPDGNIDYLGRIDDQIKIRGQRVELGEIEAAISTYDDVKQVAVTVHKQKETDLRIAAFLTTESGTNINENLLRTYLEKYMPKYMVPTKFLYLETMPLTVSGKVNKRELPKPDFSLNGNINDYKKPVTPVELILADIWEDVLSVNKVGVSDNFFEIGGHSLLATQVVSRIEKIFRVDYPLTYFFQNPTIEGTNRILFVNPIEKEKIEKISDIMMRVNELTEDQAQLMLDKKIETKEERS</sequence>
<dbReference type="InterPro" id="IPR010071">
    <property type="entry name" value="AA_adenyl_dom"/>
</dbReference>
<evidence type="ECO:0000259" key="6">
    <source>
        <dbReference type="PROSITE" id="PS50075"/>
    </source>
</evidence>
<dbReference type="InterPro" id="IPR009081">
    <property type="entry name" value="PP-bd_ACP"/>
</dbReference>
<dbReference type="SUPFAM" id="SSF56801">
    <property type="entry name" value="Acetyl-CoA synthetase-like"/>
    <property type="match status" value="1"/>
</dbReference>
<dbReference type="Gene3D" id="1.10.1200.10">
    <property type="entry name" value="ACP-like"/>
    <property type="match status" value="1"/>
</dbReference>
<keyword evidence="4" id="KW-0597">Phosphoprotein</keyword>
<evidence type="ECO:0000256" key="4">
    <source>
        <dbReference type="ARBA" id="ARBA00022553"/>
    </source>
</evidence>
<dbReference type="RefSeq" id="WP_204469449.1">
    <property type="nucleotide sequence ID" value="NZ_JAFBCV010000036.1"/>
</dbReference>
<evidence type="ECO:0000313" key="7">
    <source>
        <dbReference type="EMBL" id="MBM7841388.1"/>
    </source>
</evidence>
<dbReference type="Gene3D" id="3.30.559.30">
    <property type="entry name" value="Nonribosomal peptide synthetase, condensation domain"/>
    <property type="match status" value="1"/>
</dbReference>
<dbReference type="InterPro" id="IPR036736">
    <property type="entry name" value="ACP-like_sf"/>
</dbReference>
<name>A0ABS2T0T3_9BACI</name>
<evidence type="ECO:0000256" key="2">
    <source>
        <dbReference type="ARBA" id="ARBA00006432"/>
    </source>
</evidence>
<comment type="cofactor">
    <cofactor evidence="1">
        <name>pantetheine 4'-phosphate</name>
        <dbReference type="ChEBI" id="CHEBI:47942"/>
    </cofactor>
</comment>
<dbReference type="CDD" id="cd19531">
    <property type="entry name" value="LCL_NRPS-like"/>
    <property type="match status" value="1"/>
</dbReference>
<evidence type="ECO:0000256" key="3">
    <source>
        <dbReference type="ARBA" id="ARBA00022450"/>
    </source>
</evidence>
<dbReference type="Pfam" id="PF13193">
    <property type="entry name" value="AMP-binding_C"/>
    <property type="match status" value="1"/>
</dbReference>
<organism evidence="7 8">
    <name type="scientific">Shouchella xiaoxiensis</name>
    <dbReference type="NCBI Taxonomy" id="766895"/>
    <lineage>
        <taxon>Bacteria</taxon>
        <taxon>Bacillati</taxon>
        <taxon>Bacillota</taxon>
        <taxon>Bacilli</taxon>
        <taxon>Bacillales</taxon>
        <taxon>Bacillaceae</taxon>
        <taxon>Shouchella</taxon>
    </lineage>
</organism>
<keyword evidence="3" id="KW-0596">Phosphopantetheine</keyword>
<dbReference type="Gene3D" id="3.30.559.10">
    <property type="entry name" value="Chloramphenicol acetyltransferase-like domain"/>
    <property type="match status" value="1"/>
</dbReference>
<dbReference type="InterPro" id="IPR045851">
    <property type="entry name" value="AMP-bd_C_sf"/>
</dbReference>
<reference evidence="7" key="1">
    <citation type="submission" date="2021-01" db="EMBL/GenBank/DDBJ databases">
        <title>Genomic Encyclopedia of Type Strains, Phase IV (KMG-IV): sequencing the most valuable type-strain genomes for metagenomic binning, comparative biology and taxonomic classification.</title>
        <authorList>
            <person name="Goeker M."/>
        </authorList>
    </citation>
    <scope>NUCLEOTIDE SEQUENCE</scope>
    <source>
        <strain evidence="7">DSM 21943</strain>
    </source>
</reference>
<dbReference type="Pfam" id="PF00668">
    <property type="entry name" value="Condensation"/>
    <property type="match status" value="1"/>
</dbReference>